<gene>
    <name evidence="1" type="ORF">YALI1_D02641g</name>
</gene>
<dbReference type="VEuPathDB" id="FungiDB:YALI1_D02641g"/>
<dbReference type="Proteomes" id="UP000182444">
    <property type="component" value="Chromosome 1D"/>
</dbReference>
<proteinExistence type="predicted"/>
<dbReference type="RefSeq" id="XP_068138676.1">
    <property type="nucleotide sequence ID" value="XM_068282575.1"/>
</dbReference>
<protein>
    <submittedName>
        <fullName evidence="1">Uncharacterized protein</fullName>
    </submittedName>
</protein>
<dbReference type="EMBL" id="CP017556">
    <property type="protein sequence ID" value="AOW03469.1"/>
    <property type="molecule type" value="Genomic_DNA"/>
</dbReference>
<accession>A0A1D8NCW2</accession>
<reference evidence="1 2" key="1">
    <citation type="journal article" date="2016" name="PLoS ONE">
        <title>Sequence Assembly of Yarrowia lipolytica Strain W29/CLIB89 Shows Transposable Element Diversity.</title>
        <authorList>
            <person name="Magnan C."/>
            <person name="Yu J."/>
            <person name="Chang I."/>
            <person name="Jahn E."/>
            <person name="Kanomata Y."/>
            <person name="Wu J."/>
            <person name="Zeller M."/>
            <person name="Oakes M."/>
            <person name="Baldi P."/>
            <person name="Sandmeyer S."/>
        </authorList>
    </citation>
    <scope>NUCLEOTIDE SEQUENCE [LARGE SCALE GENOMIC DNA]</scope>
    <source>
        <strain evidence="2">CLIB89(W29)</strain>
    </source>
</reference>
<organism evidence="1 2">
    <name type="scientific">Yarrowia lipolytica</name>
    <name type="common">Candida lipolytica</name>
    <dbReference type="NCBI Taxonomy" id="4952"/>
    <lineage>
        <taxon>Eukaryota</taxon>
        <taxon>Fungi</taxon>
        <taxon>Dikarya</taxon>
        <taxon>Ascomycota</taxon>
        <taxon>Saccharomycotina</taxon>
        <taxon>Dipodascomycetes</taxon>
        <taxon>Dipodascales</taxon>
        <taxon>Dipodascales incertae sedis</taxon>
        <taxon>Yarrowia</taxon>
    </lineage>
</organism>
<evidence type="ECO:0000313" key="2">
    <source>
        <dbReference type="Proteomes" id="UP000182444"/>
    </source>
</evidence>
<dbReference type="GeneID" id="94583199"/>
<sequence>MHLIRVSGMENVAREAAVGTSEGTYLPEDTLALIMSAYLVIRHTRYCAALVPYVLLTCTRYEGTLRKPDSLSVSIATMSAGLTCLPNPLNFSTFHLVWFSRHAPQPHHLKSSRDDGLLRSSFHWCKRSW</sequence>
<evidence type="ECO:0000313" key="1">
    <source>
        <dbReference type="EMBL" id="AOW03469.1"/>
    </source>
</evidence>
<dbReference type="AlphaFoldDB" id="A0A1D8NCW2"/>
<name>A0A1D8NCW2_YARLL</name>